<comment type="subcellular location">
    <subcellularLocation>
        <location evidence="1">Nucleus</location>
    </subcellularLocation>
</comment>
<dbReference type="PANTHER" id="PTHR23194">
    <property type="entry name" value="PYGOPUS"/>
    <property type="match status" value="1"/>
</dbReference>
<organism evidence="10 11">
    <name type="scientific">Nematostella vectensis</name>
    <name type="common">Starlet sea anemone</name>
    <dbReference type="NCBI Taxonomy" id="45351"/>
    <lineage>
        <taxon>Eukaryota</taxon>
        <taxon>Metazoa</taxon>
        <taxon>Cnidaria</taxon>
        <taxon>Anthozoa</taxon>
        <taxon>Hexacorallia</taxon>
        <taxon>Actiniaria</taxon>
        <taxon>Edwardsiidae</taxon>
        <taxon>Nematostella</taxon>
    </lineage>
</organism>
<dbReference type="OMA" id="REDSAEW"/>
<dbReference type="PANTHER" id="PTHR23194:SF16">
    <property type="entry name" value="PROTEIN PYGOPUS"/>
    <property type="match status" value="1"/>
</dbReference>
<dbReference type="CDD" id="cd15551">
    <property type="entry name" value="PHD_PYGO"/>
    <property type="match status" value="1"/>
</dbReference>
<dbReference type="GO" id="GO:0008270">
    <property type="term" value="F:zinc ion binding"/>
    <property type="evidence" value="ECO:0007669"/>
    <property type="project" value="UniProtKB-KW"/>
</dbReference>
<dbReference type="FunFam" id="3.30.40.10:FF:000107">
    <property type="entry name" value="pygopus homolog 1"/>
    <property type="match status" value="1"/>
</dbReference>
<dbReference type="AlphaFoldDB" id="A7SF90"/>
<dbReference type="PROSITE" id="PS01359">
    <property type="entry name" value="ZF_PHD_1"/>
    <property type="match status" value="1"/>
</dbReference>
<dbReference type="InterPro" id="IPR052475">
    <property type="entry name" value="Wnt_Signal_Transd_Protein"/>
</dbReference>
<evidence type="ECO:0000259" key="9">
    <source>
        <dbReference type="PROSITE" id="PS50016"/>
    </source>
</evidence>
<keyword evidence="3" id="KW-0479">Metal-binding</keyword>
<evidence type="ECO:0000256" key="2">
    <source>
        <dbReference type="ARBA" id="ARBA00022687"/>
    </source>
</evidence>
<dbReference type="InterPro" id="IPR013083">
    <property type="entry name" value="Znf_RING/FYVE/PHD"/>
</dbReference>
<dbReference type="GO" id="GO:0016055">
    <property type="term" value="P:Wnt signaling pathway"/>
    <property type="evidence" value="ECO:0007669"/>
    <property type="project" value="UniProtKB-KW"/>
</dbReference>
<dbReference type="eggNOG" id="ENOG502RXCY">
    <property type="taxonomic scope" value="Eukaryota"/>
</dbReference>
<dbReference type="InterPro" id="IPR001965">
    <property type="entry name" value="Znf_PHD"/>
</dbReference>
<dbReference type="InterPro" id="IPR011011">
    <property type="entry name" value="Znf_FYVE_PHD"/>
</dbReference>
<dbReference type="HOGENOM" id="CLU_2819927_0_0_1"/>
<evidence type="ECO:0000256" key="5">
    <source>
        <dbReference type="ARBA" id="ARBA00022833"/>
    </source>
</evidence>
<dbReference type="Proteomes" id="UP000001593">
    <property type="component" value="Unassembled WGS sequence"/>
</dbReference>
<dbReference type="GO" id="GO:0005634">
    <property type="term" value="C:nucleus"/>
    <property type="evidence" value="ECO:0007669"/>
    <property type="project" value="UniProtKB-SubCell"/>
</dbReference>
<keyword evidence="5" id="KW-0862">Zinc</keyword>
<keyword evidence="2" id="KW-0879">Wnt signaling pathway</keyword>
<sequence>ASSEPIYPCGICQKEVNDDDDAILCETGCGRWYHRVCTGLTIMAYNLLTAETSAEWVCNSCIESKNIPLVKLIT</sequence>
<dbReference type="InterPro" id="IPR019787">
    <property type="entry name" value="Znf_PHD-finger"/>
</dbReference>
<evidence type="ECO:0000313" key="11">
    <source>
        <dbReference type="Proteomes" id="UP000001593"/>
    </source>
</evidence>
<evidence type="ECO:0000256" key="6">
    <source>
        <dbReference type="ARBA" id="ARBA00023242"/>
    </source>
</evidence>
<dbReference type="InParanoid" id="A7SF90"/>
<dbReference type="PROSITE" id="PS50016">
    <property type="entry name" value="ZF_PHD_2"/>
    <property type="match status" value="1"/>
</dbReference>
<accession>A7SF90</accession>
<evidence type="ECO:0000256" key="4">
    <source>
        <dbReference type="ARBA" id="ARBA00022771"/>
    </source>
</evidence>
<evidence type="ECO:0000313" key="10">
    <source>
        <dbReference type="EMBL" id="EDO37666.1"/>
    </source>
</evidence>
<feature type="non-terminal residue" evidence="10">
    <location>
        <position position="1"/>
    </location>
</feature>
<reference evidence="10 11" key="1">
    <citation type="journal article" date="2007" name="Science">
        <title>Sea anemone genome reveals ancestral eumetazoan gene repertoire and genomic organization.</title>
        <authorList>
            <person name="Putnam N.H."/>
            <person name="Srivastava M."/>
            <person name="Hellsten U."/>
            <person name="Dirks B."/>
            <person name="Chapman J."/>
            <person name="Salamov A."/>
            <person name="Terry A."/>
            <person name="Shapiro H."/>
            <person name="Lindquist E."/>
            <person name="Kapitonov V.V."/>
            <person name="Jurka J."/>
            <person name="Genikhovich G."/>
            <person name="Grigoriev I.V."/>
            <person name="Lucas S.M."/>
            <person name="Steele R.E."/>
            <person name="Finnerty J.R."/>
            <person name="Technau U."/>
            <person name="Martindale M.Q."/>
            <person name="Rokhsar D.S."/>
        </authorList>
    </citation>
    <scope>NUCLEOTIDE SEQUENCE [LARGE SCALE GENOMIC DNA]</scope>
    <source>
        <strain evidence="11">CH2 X CH6</strain>
    </source>
</reference>
<dbReference type="InterPro" id="IPR019786">
    <property type="entry name" value="Zinc_finger_PHD-type_CS"/>
</dbReference>
<keyword evidence="4 8" id="KW-0863">Zinc-finger</keyword>
<gene>
    <name evidence="10" type="ORF">NEMVEDRAFT_v1g116134</name>
</gene>
<keyword evidence="11" id="KW-1185">Reference proteome</keyword>
<dbReference type="STRING" id="45351.A7SF90"/>
<comment type="function">
    <text evidence="7">Involved in signal transduction through the Wnt pathway.</text>
</comment>
<dbReference type="Pfam" id="PF00628">
    <property type="entry name" value="PHD"/>
    <property type="match status" value="1"/>
</dbReference>
<protein>
    <recommendedName>
        <fullName evidence="9">PHD-type domain-containing protein</fullName>
    </recommendedName>
</protein>
<evidence type="ECO:0000256" key="3">
    <source>
        <dbReference type="ARBA" id="ARBA00022723"/>
    </source>
</evidence>
<evidence type="ECO:0000256" key="1">
    <source>
        <dbReference type="ARBA" id="ARBA00004123"/>
    </source>
</evidence>
<proteinExistence type="predicted"/>
<evidence type="ECO:0000256" key="7">
    <source>
        <dbReference type="ARBA" id="ARBA00037400"/>
    </source>
</evidence>
<dbReference type="SMART" id="SM00249">
    <property type="entry name" value="PHD"/>
    <property type="match status" value="1"/>
</dbReference>
<feature type="domain" description="PHD-type" evidence="9">
    <location>
        <begin position="6"/>
        <end position="64"/>
    </location>
</feature>
<evidence type="ECO:0000256" key="8">
    <source>
        <dbReference type="PROSITE-ProRule" id="PRU00146"/>
    </source>
</evidence>
<dbReference type="SUPFAM" id="SSF57903">
    <property type="entry name" value="FYVE/PHD zinc finger"/>
    <property type="match status" value="1"/>
</dbReference>
<dbReference type="PhylomeDB" id="A7SF90"/>
<dbReference type="Gene3D" id="3.30.40.10">
    <property type="entry name" value="Zinc/RING finger domain, C3HC4 (zinc finger)"/>
    <property type="match status" value="1"/>
</dbReference>
<dbReference type="EMBL" id="DS469642">
    <property type="protein sequence ID" value="EDO37666.1"/>
    <property type="molecule type" value="Genomic_DNA"/>
</dbReference>
<name>A7SF90_NEMVE</name>
<keyword evidence="6" id="KW-0539">Nucleus</keyword>